<feature type="region of interest" description="Disordered" evidence="1">
    <location>
        <begin position="69"/>
        <end position="89"/>
    </location>
</feature>
<organism evidence="2">
    <name type="scientific">Brassica oleracea</name>
    <name type="common">Wild cabbage</name>
    <dbReference type="NCBI Taxonomy" id="3712"/>
    <lineage>
        <taxon>Eukaryota</taxon>
        <taxon>Viridiplantae</taxon>
        <taxon>Streptophyta</taxon>
        <taxon>Embryophyta</taxon>
        <taxon>Tracheophyta</taxon>
        <taxon>Spermatophyta</taxon>
        <taxon>Magnoliopsida</taxon>
        <taxon>eudicotyledons</taxon>
        <taxon>Gunneridae</taxon>
        <taxon>Pentapetalae</taxon>
        <taxon>rosids</taxon>
        <taxon>malvids</taxon>
        <taxon>Brassicales</taxon>
        <taxon>Brassicaceae</taxon>
        <taxon>Brassiceae</taxon>
        <taxon>Brassica</taxon>
    </lineage>
</organism>
<evidence type="ECO:0000313" key="2">
    <source>
        <dbReference type="EMBL" id="VDD21910.1"/>
    </source>
</evidence>
<evidence type="ECO:0000256" key="1">
    <source>
        <dbReference type="SAM" id="MobiDB-lite"/>
    </source>
</evidence>
<feature type="compositionally biased region" description="Basic and acidic residues" evidence="1">
    <location>
        <begin position="76"/>
        <end position="89"/>
    </location>
</feature>
<feature type="compositionally biased region" description="Basic and acidic residues" evidence="1">
    <location>
        <begin position="118"/>
        <end position="145"/>
    </location>
</feature>
<protein>
    <recommendedName>
        <fullName evidence="3">Zinc knuckle CX2CX4HX4C domain-containing protein</fullName>
    </recommendedName>
</protein>
<feature type="compositionally biased region" description="Basic and acidic residues" evidence="1">
    <location>
        <begin position="30"/>
        <end position="45"/>
    </location>
</feature>
<feature type="region of interest" description="Disordered" evidence="1">
    <location>
        <begin position="104"/>
        <end position="183"/>
    </location>
</feature>
<sequence>MISLRYEKRFGFCPICASLCHKEERCPLAKPEVKQSPERKRENRDGNGGWFEGGKHEERARSYKGVVINGNTGNQQKERDGREYYGKGKGKMVEENDHKWRRVAEKGNKSSLNNRGNYRGDGEGSRQRMPRRDEARVVAQEERGRGISGQATGQVGDQQLLRGSRVEEREDGELQRSEARVGRGIQNAEVAQQHLPSQDFQEELAKTQATGAAVISDPMAM</sequence>
<proteinExistence type="predicted"/>
<reference evidence="2" key="1">
    <citation type="submission" date="2018-11" db="EMBL/GenBank/DDBJ databases">
        <authorList>
            <consortium name="Genoscope - CEA"/>
            <person name="William W."/>
        </authorList>
    </citation>
    <scope>NUCLEOTIDE SEQUENCE</scope>
</reference>
<accession>A0A3P6D4D1</accession>
<dbReference type="EMBL" id="LR031874">
    <property type="protein sequence ID" value="VDD21910.1"/>
    <property type="molecule type" value="Genomic_DNA"/>
</dbReference>
<name>A0A3P6D4D1_BRAOL</name>
<gene>
    <name evidence="2" type="ORF">BOLC2T08174H</name>
</gene>
<evidence type="ECO:0008006" key="3">
    <source>
        <dbReference type="Google" id="ProtNLM"/>
    </source>
</evidence>
<feature type="region of interest" description="Disordered" evidence="1">
    <location>
        <begin position="30"/>
        <end position="56"/>
    </location>
</feature>
<feature type="compositionally biased region" description="Basic and acidic residues" evidence="1">
    <location>
        <begin position="164"/>
        <end position="181"/>
    </location>
</feature>
<dbReference type="AlphaFoldDB" id="A0A3P6D4D1"/>